<evidence type="ECO:0000256" key="2">
    <source>
        <dbReference type="SAM" id="SignalP"/>
    </source>
</evidence>
<gene>
    <name evidence="3" type="ORF">MW290_00490</name>
</gene>
<accession>A0ABY4S5I3</accession>
<feature type="signal peptide" evidence="2">
    <location>
        <begin position="1"/>
        <end position="30"/>
    </location>
</feature>
<dbReference type="PROSITE" id="PS51257">
    <property type="entry name" value="PROKAR_LIPOPROTEIN"/>
    <property type="match status" value="1"/>
</dbReference>
<evidence type="ECO:0000313" key="4">
    <source>
        <dbReference type="Proteomes" id="UP001056201"/>
    </source>
</evidence>
<evidence type="ECO:0000256" key="1">
    <source>
        <dbReference type="SAM" id="MobiDB-lite"/>
    </source>
</evidence>
<reference evidence="3" key="1">
    <citation type="submission" date="2022-05" db="EMBL/GenBank/DDBJ databases">
        <title>An RpoN-dependent PEP-CTERM gene is involved in floc formation of an Aquincola tertiaricarbonis strain.</title>
        <authorList>
            <person name="Qiu D."/>
            <person name="Xia M."/>
        </authorList>
    </citation>
    <scope>NUCLEOTIDE SEQUENCE</scope>
    <source>
        <strain evidence="3">RN12</strain>
    </source>
</reference>
<keyword evidence="4" id="KW-1185">Reference proteome</keyword>
<sequence length="481" mass="52280">MRSPQYPARATRPCHGLQRAAALALACALAACGTPPPATTVAPGGLDELPPPAAGLEGDLATPRAPVVSGGPALRAVADFYWPYAALAADVYGADDRPDNYTALAFDSPSLRQEVRELKYPRAQDFVRQLDELDTFNRYERRYQLLCGSRAREEAAAQGRAEVLRQHCAALDAQQAEQVEQEAARAAEPNTFVDAPPASDDDCRYTQHEPRVPVNEALQEYLWTRLPEFHAETQARGWSLFVPDLAIDVWRRPRAPVAGVPSFEYALVYRGTVGGGGWVSNLRGVTSFTPFVWDQYRQADRASRAIIQRIQRLHALSDLLHERRAPTQLYITTVGHSLGAGLAVYIQLLNPEVTRSVGFNPSPVDGTSMIRVGDAPVARKPSRAGINQQLAEGRRRIDAGDAGQPGQAPAVAGVFQLHEDGEVLSRFSGCTPGPLWGAEGGPAVHCDVVNLSRGSWIRQHNMAQMACKLALVHAGKPIRVD</sequence>
<dbReference type="SUPFAM" id="SSF53474">
    <property type="entry name" value="alpha/beta-Hydrolases"/>
    <property type="match status" value="1"/>
</dbReference>
<dbReference type="EMBL" id="CP097635">
    <property type="protein sequence ID" value="URI07137.1"/>
    <property type="molecule type" value="Genomic_DNA"/>
</dbReference>
<organism evidence="3 4">
    <name type="scientific">Aquincola tertiaricarbonis</name>
    <dbReference type="NCBI Taxonomy" id="391953"/>
    <lineage>
        <taxon>Bacteria</taxon>
        <taxon>Pseudomonadati</taxon>
        <taxon>Pseudomonadota</taxon>
        <taxon>Betaproteobacteria</taxon>
        <taxon>Burkholderiales</taxon>
        <taxon>Sphaerotilaceae</taxon>
        <taxon>Aquincola</taxon>
    </lineage>
</organism>
<proteinExistence type="predicted"/>
<feature type="chain" id="PRO_5047311944" evidence="2">
    <location>
        <begin position="31"/>
        <end position="481"/>
    </location>
</feature>
<protein>
    <submittedName>
        <fullName evidence="3">Lipase family protein</fullName>
    </submittedName>
</protein>
<name>A0ABY4S5I3_AQUTE</name>
<feature type="region of interest" description="Disordered" evidence="1">
    <location>
        <begin position="179"/>
        <end position="198"/>
    </location>
</feature>
<keyword evidence="2" id="KW-0732">Signal</keyword>
<dbReference type="RefSeq" id="WP_250195402.1">
    <property type="nucleotide sequence ID" value="NZ_CP097635.1"/>
</dbReference>
<dbReference type="InterPro" id="IPR029058">
    <property type="entry name" value="AB_hydrolase_fold"/>
</dbReference>
<dbReference type="Proteomes" id="UP001056201">
    <property type="component" value="Chromosome 1"/>
</dbReference>
<evidence type="ECO:0000313" key="3">
    <source>
        <dbReference type="EMBL" id="URI07137.1"/>
    </source>
</evidence>